<sequence>MAKWFVAVALFLAGCSSDPVPVVTKHTFSIKADATLNTYQGNQANPVIVRLYQLTDKQMFSQLAFIDLYNQDIQLLAANLVSKQILPAVLPNSNQTIEIDVNKNTQYLAVLVEFADYQNSEAKSVTMLPTDEDQYVELYLSGIKAQLNIITPDSSWWQVF</sequence>
<comment type="caution">
    <text evidence="1">The sequence shown here is derived from an EMBL/GenBank/DDBJ whole genome shotgun (WGS) entry which is preliminary data.</text>
</comment>
<dbReference type="PROSITE" id="PS51257">
    <property type="entry name" value="PROKAR_LIPOPROTEIN"/>
    <property type="match status" value="1"/>
</dbReference>
<evidence type="ECO:0000313" key="2">
    <source>
        <dbReference type="Proteomes" id="UP001155586"/>
    </source>
</evidence>
<dbReference type="InterPro" id="IPR017734">
    <property type="entry name" value="T6SS_SciN"/>
</dbReference>
<keyword evidence="1" id="KW-0449">Lipoprotein</keyword>
<keyword evidence="2" id="KW-1185">Reference proteome</keyword>
<dbReference type="RefSeq" id="WP_252027227.1">
    <property type="nucleotide sequence ID" value="NZ_JAKRRX010000013.1"/>
</dbReference>
<dbReference type="EMBL" id="JAKRRX010000013">
    <property type="protein sequence ID" value="MCW8332979.1"/>
    <property type="molecule type" value="Genomic_DNA"/>
</dbReference>
<evidence type="ECO:0000313" key="1">
    <source>
        <dbReference type="EMBL" id="MCW8332979.1"/>
    </source>
</evidence>
<dbReference type="NCBIfam" id="TIGR03352">
    <property type="entry name" value="VI_chp_3"/>
    <property type="match status" value="1"/>
</dbReference>
<organism evidence="1 2">
    <name type="scientific">Vibrio paucivorans</name>
    <dbReference type="NCBI Taxonomy" id="2829489"/>
    <lineage>
        <taxon>Bacteria</taxon>
        <taxon>Pseudomonadati</taxon>
        <taxon>Pseudomonadota</taxon>
        <taxon>Gammaproteobacteria</taxon>
        <taxon>Vibrionales</taxon>
        <taxon>Vibrionaceae</taxon>
        <taxon>Vibrio</taxon>
    </lineage>
</organism>
<proteinExistence type="predicted"/>
<dbReference type="Gene3D" id="2.60.40.4150">
    <property type="entry name" value="Type VI secretion system, lipoprotein SciN"/>
    <property type="match status" value="1"/>
</dbReference>
<dbReference type="InterPro" id="IPR038706">
    <property type="entry name" value="Type_VI_SciN-like_sf"/>
</dbReference>
<dbReference type="Proteomes" id="UP001155586">
    <property type="component" value="Unassembled WGS sequence"/>
</dbReference>
<protein>
    <submittedName>
        <fullName evidence="1">Type VI secretion system lipoprotein TssJ</fullName>
    </submittedName>
</protein>
<dbReference type="AlphaFoldDB" id="A0A9X3HQ14"/>
<gene>
    <name evidence="1" type="primary">tssJ</name>
    <name evidence="1" type="ORF">MD483_03940</name>
</gene>
<dbReference type="PANTHER" id="PTHR37625">
    <property type="entry name" value="OUTER MEMBRANE LIPOPROTEIN-RELATED"/>
    <property type="match status" value="1"/>
</dbReference>
<accession>A0A9X3HQ14</accession>
<reference evidence="1" key="1">
    <citation type="submission" date="2022-02" db="EMBL/GenBank/DDBJ databases">
        <title>Vibrio sp. nov., a new bacterium isolated from Bohai sea, China.</title>
        <authorList>
            <person name="Yuan Y."/>
        </authorList>
    </citation>
    <scope>NUCLEOTIDE SEQUENCE</scope>
    <source>
        <strain evidence="1">DBSS07</strain>
    </source>
</reference>
<dbReference type="Pfam" id="PF12790">
    <property type="entry name" value="T6SS-SciN"/>
    <property type="match status" value="1"/>
</dbReference>
<name>A0A9X3HQ14_9VIBR</name>
<dbReference type="PANTHER" id="PTHR37625:SF4">
    <property type="entry name" value="OUTER MEMBRANE LIPOPROTEIN"/>
    <property type="match status" value="1"/>
</dbReference>